<proteinExistence type="predicted"/>
<accession>A0A6C0KRI2</accession>
<organism evidence="2">
    <name type="scientific">viral metagenome</name>
    <dbReference type="NCBI Taxonomy" id="1070528"/>
    <lineage>
        <taxon>unclassified sequences</taxon>
        <taxon>metagenomes</taxon>
        <taxon>organismal metagenomes</taxon>
    </lineage>
</organism>
<dbReference type="InterPro" id="IPR043916">
    <property type="entry name" value="P8_CR"/>
</dbReference>
<sequence>MSNGNGKITNANGKINIMGPNTSTLFSMMDKIPINTNTNYQNVLAGNFMRSPLSDTYFSKQNIQYIQNGIRSGVYTKSQKRIAVDEQPEDQIVTVMRSMYLQYSKNLDTNIQMQVNELNNKVLNFCVNNVFNEAVAYLKYKEDASTMHIPIMHPIYSNKTNKVLEQKPWF</sequence>
<protein>
    <recommendedName>
        <fullName evidence="1">Minor capsid protein P8 central region domain-containing protein</fullName>
    </recommendedName>
</protein>
<dbReference type="Pfam" id="PF19065">
    <property type="entry name" value="P8_CR"/>
    <property type="match status" value="1"/>
</dbReference>
<name>A0A6C0KRI2_9ZZZZ</name>
<dbReference type="EMBL" id="MN740956">
    <property type="protein sequence ID" value="QHU19801.1"/>
    <property type="molecule type" value="Genomic_DNA"/>
</dbReference>
<evidence type="ECO:0000259" key="1">
    <source>
        <dbReference type="Pfam" id="PF19065"/>
    </source>
</evidence>
<reference evidence="2" key="1">
    <citation type="journal article" date="2020" name="Nature">
        <title>Giant virus diversity and host interactions through global metagenomics.</title>
        <authorList>
            <person name="Schulz F."/>
            <person name="Roux S."/>
            <person name="Paez-Espino D."/>
            <person name="Jungbluth S."/>
            <person name="Walsh D.A."/>
            <person name="Denef V.J."/>
            <person name="McMahon K.D."/>
            <person name="Konstantinidis K.T."/>
            <person name="Eloe-Fadrosh E.A."/>
            <person name="Kyrpides N.C."/>
            <person name="Woyke T."/>
        </authorList>
    </citation>
    <scope>NUCLEOTIDE SEQUENCE</scope>
    <source>
        <strain evidence="2">GVMAG-S-3300013014-113</strain>
    </source>
</reference>
<dbReference type="AlphaFoldDB" id="A0A6C0KRI2"/>
<feature type="domain" description="Minor capsid protein P8 central region" evidence="1">
    <location>
        <begin position="47"/>
        <end position="168"/>
    </location>
</feature>
<evidence type="ECO:0000313" key="2">
    <source>
        <dbReference type="EMBL" id="QHU19801.1"/>
    </source>
</evidence>